<dbReference type="Proteomes" id="UP000030759">
    <property type="component" value="Unassembled WGS sequence"/>
</dbReference>
<dbReference type="RefSeq" id="XP_007639613.1">
    <property type="nucleotide sequence ID" value="XM_007641423.3"/>
</dbReference>
<dbReference type="Pfam" id="PF02023">
    <property type="entry name" value="SCAN"/>
    <property type="match status" value="1"/>
</dbReference>
<reference evidence="23" key="5">
    <citation type="journal article" date="2018" name="Biotechnol. Bioeng.">
        <title>A reference genome of the Chinese hamster based on a hybrid assembly strategy.</title>
        <authorList>
            <person name="Rupp O."/>
            <person name="MacDonald M.L."/>
            <person name="Li S."/>
            <person name="Dhiman H."/>
            <person name="Polson S."/>
            <person name="Griep S."/>
            <person name="Heffner K."/>
            <person name="Hernandez I."/>
            <person name="Brinkrolf K."/>
            <person name="Jadhav V."/>
            <person name="Samoudi M."/>
            <person name="Hao H."/>
            <person name="Kingham B."/>
            <person name="Goesmann A."/>
            <person name="Betenbaugh M.J."/>
            <person name="Lewis N.E."/>
            <person name="Borth N."/>
            <person name="Lee K.H."/>
        </authorList>
    </citation>
    <scope>NUCLEOTIDE SEQUENCE [LARGE SCALE GENOMIC DNA]</scope>
    <source>
        <strain evidence="23">17A/GY</strain>
    </source>
</reference>
<dbReference type="PROSITE" id="PS50157">
    <property type="entry name" value="ZINC_FINGER_C2H2_2"/>
    <property type="match status" value="12"/>
</dbReference>
<evidence type="ECO:0000256" key="5">
    <source>
        <dbReference type="ARBA" id="ARBA00022737"/>
    </source>
</evidence>
<dbReference type="FunFam" id="3.30.160.60:FF:000188">
    <property type="entry name" value="Zinc finger protein 787"/>
    <property type="match status" value="1"/>
</dbReference>
<evidence type="ECO:0000256" key="12">
    <source>
        <dbReference type="ARBA" id="ARBA00067827"/>
    </source>
</evidence>
<evidence type="ECO:0000313" key="21">
    <source>
        <dbReference type="Proteomes" id="UP000001075"/>
    </source>
</evidence>
<dbReference type="GO" id="GO:0000978">
    <property type="term" value="F:RNA polymerase II cis-regulatory region sequence-specific DNA binding"/>
    <property type="evidence" value="ECO:0007669"/>
    <property type="project" value="TreeGrafter"/>
</dbReference>
<keyword evidence="4" id="KW-0479">Metal-binding</keyword>
<evidence type="ECO:0000256" key="3">
    <source>
        <dbReference type="ARBA" id="ARBA00006991"/>
    </source>
</evidence>
<feature type="domain" description="SCAN box" evidence="17">
    <location>
        <begin position="51"/>
        <end position="132"/>
    </location>
</feature>
<evidence type="ECO:0000256" key="9">
    <source>
        <dbReference type="ARBA" id="ARBA00023125"/>
    </source>
</evidence>
<feature type="domain" description="C2H2-type" evidence="16">
    <location>
        <begin position="741"/>
        <end position="768"/>
    </location>
</feature>
<dbReference type="InterPro" id="IPR001909">
    <property type="entry name" value="KRAB"/>
</dbReference>
<reference evidence="23" key="6">
    <citation type="journal article" date="2020" name="Biotechnol. Bioeng.">
        <title>Chromosome-scale scaffolds for the Chinese hamster reference genome assembly to facilitate the study of the CHO epigenome.</title>
        <authorList>
            <person name="Hilliard W."/>
            <person name="MacDonald M."/>
            <person name="Lee K.H."/>
        </authorList>
    </citation>
    <scope>NUCLEOTIDE SEQUENCE [LARGE SCALE GENOMIC DNA]</scope>
    <source>
        <strain evidence="23">17A/GY</strain>
    </source>
</reference>
<dbReference type="CDD" id="cd07765">
    <property type="entry name" value="KRAB_A-box"/>
    <property type="match status" value="1"/>
</dbReference>
<dbReference type="GO" id="GO:0044726">
    <property type="term" value="P:epigenetic programing of female pronucleus"/>
    <property type="evidence" value="ECO:0007669"/>
    <property type="project" value="UniProtKB-ARBA"/>
</dbReference>
<dbReference type="FunFam" id="3.30.160.60:FF:000340">
    <property type="entry name" value="zinc finger protein 473 isoform X1"/>
    <property type="match status" value="2"/>
</dbReference>
<dbReference type="PANTHER" id="PTHR23226:SF377">
    <property type="entry name" value="ZINC FINGER AND SCAN DOMAIN-CONTAINING PROTEIN 20"/>
    <property type="match status" value="1"/>
</dbReference>
<dbReference type="GO" id="GO:0008270">
    <property type="term" value="F:zinc ion binding"/>
    <property type="evidence" value="ECO:0007669"/>
    <property type="project" value="UniProtKB-KW"/>
</dbReference>
<feature type="domain" description="C2H2-type" evidence="16">
    <location>
        <begin position="665"/>
        <end position="692"/>
    </location>
</feature>
<reference evidence="20" key="4">
    <citation type="submission" date="2013-03" db="EMBL/GenBank/DDBJ databases">
        <title>Chinese hamster genome sequenced from sorted chromosomes.</title>
        <authorList>
            <person name="Brinkrolf K."/>
            <person name="Rupp O."/>
            <person name="Laux H."/>
            <person name="Kollin F."/>
            <person name="Ernst W."/>
            <person name="Linke B."/>
            <person name="Kofler R."/>
            <person name="Romand S."/>
            <person name="Hesse F."/>
            <person name="Budach W.E."/>
            <person name="Galosy S."/>
            <person name="Muller D."/>
            <person name="Noll T."/>
            <person name="Wienberg J."/>
            <person name="Jostock T."/>
            <person name="Leonard M."/>
            <person name="Grillari J."/>
            <person name="Tauch A."/>
            <person name="Goesmann A."/>
            <person name="Helk B."/>
            <person name="Mott J.E."/>
            <person name="Puehler A."/>
            <person name="Borth N."/>
        </authorList>
    </citation>
    <scope>NUCLEOTIDE SEQUENCE</scope>
    <source>
        <strain evidence="20">17A/GY</strain>
    </source>
</reference>
<evidence type="ECO:0000256" key="10">
    <source>
        <dbReference type="ARBA" id="ARBA00023163"/>
    </source>
</evidence>
<dbReference type="GO" id="GO:0010385">
    <property type="term" value="F:double-stranded methylated DNA binding"/>
    <property type="evidence" value="ECO:0007669"/>
    <property type="project" value="UniProtKB-ARBA"/>
</dbReference>
<reference evidence="22" key="3">
    <citation type="journal article" date="2013" name="Nat. Biotechnol.">
        <title>Chinese hamster genome sequenced from sorted chromosomes.</title>
        <authorList>
            <person name="Brinkrolf K."/>
            <person name="Rupp O."/>
            <person name="Laux H."/>
            <person name="Kollin F."/>
            <person name="Ernst W."/>
            <person name="Linke B."/>
            <person name="Kofler R."/>
            <person name="Romand S."/>
            <person name="Hesse F."/>
            <person name="Budach W.E."/>
            <person name="Galosy S."/>
            <person name="Muller D."/>
            <person name="Noll T."/>
            <person name="Wienberg J."/>
            <person name="Jostock T."/>
            <person name="Leonard M."/>
            <person name="Grillari J."/>
            <person name="Tauch A."/>
            <person name="Goesmann A."/>
            <person name="Helk B."/>
            <person name="Mott J.E."/>
            <person name="Puhler A."/>
            <person name="Borth N."/>
        </authorList>
    </citation>
    <scope>NUCLEOTIDE SEQUENCE [LARGE SCALE GENOMIC DNA]</scope>
    <source>
        <strain evidence="22">17A/GY</strain>
    </source>
</reference>
<feature type="domain" description="C2H2-type" evidence="16">
    <location>
        <begin position="934"/>
        <end position="961"/>
    </location>
</feature>
<gene>
    <name evidence="24 25 26 27" type="primary">Znf445</name>
    <name evidence="20" type="ORF">H671_4g12882</name>
    <name evidence="19" type="ORF">I79_006931</name>
</gene>
<dbReference type="PROSITE" id="PS00028">
    <property type="entry name" value="ZINC_FINGER_C2H2_1"/>
    <property type="match status" value="12"/>
</dbReference>
<dbReference type="KEGG" id="cge:100765226"/>
<dbReference type="FunFam" id="3.30.160.60:FF:000005">
    <property type="entry name" value="Zinc finger protein 14 homolog"/>
    <property type="match status" value="1"/>
</dbReference>
<accession>G3H966</accession>
<dbReference type="RefSeq" id="XP_027271286.1">
    <property type="nucleotide sequence ID" value="XM_027415485.2"/>
</dbReference>
<comment type="similarity">
    <text evidence="3">Belongs to the krueppel C2H2-type zinc-finger protein family.</text>
</comment>
<evidence type="ECO:0000259" key="16">
    <source>
        <dbReference type="PROSITE" id="PS50157"/>
    </source>
</evidence>
<evidence type="ECO:0000259" key="18">
    <source>
        <dbReference type="PROSITE" id="PS50805"/>
    </source>
</evidence>
<dbReference type="OrthoDB" id="8922241at2759"/>
<reference evidence="19" key="2">
    <citation type="submission" date="2011-08" db="EMBL/GenBank/DDBJ databases">
        <title>The genomic sequence of the Chinese hamster ovary CHO-K1 cell line.</title>
        <authorList>
            <person name="Xu X."/>
            <person name="Nagarajan H."/>
            <person name="Lewis N.E."/>
            <person name="Pan S."/>
            <person name="Cai Z."/>
            <person name="Liu X."/>
            <person name="Chen W."/>
            <person name="Xie M."/>
            <person name="Wang W."/>
            <person name="Hammond S."/>
            <person name="Andersen M.R."/>
            <person name="Neff N."/>
            <person name="Passarelli B."/>
            <person name="Koh W."/>
            <person name="Fan C.H."/>
            <person name="Wang J."/>
            <person name="Gui Y."/>
            <person name="Lee K.H."/>
            <person name="Betenbaugh M.J."/>
            <person name="Quake S.R."/>
            <person name="Famili I."/>
            <person name="Palsson B.O."/>
            <person name="Wang J."/>
        </authorList>
    </citation>
    <scope>NUCLEOTIDE SEQUENCE</scope>
</reference>
<feature type="domain" description="C2H2-type" evidence="16">
    <location>
        <begin position="513"/>
        <end position="540"/>
    </location>
</feature>
<dbReference type="SUPFAM" id="SSF47353">
    <property type="entry name" value="Retrovirus capsid dimerization domain-like"/>
    <property type="match status" value="1"/>
</dbReference>
<dbReference type="RefSeq" id="XP_027271284.1">
    <property type="nucleotide sequence ID" value="XM_027415483.2"/>
</dbReference>
<dbReference type="GO" id="GO:0000981">
    <property type="term" value="F:DNA-binding transcription factor activity, RNA polymerase II-specific"/>
    <property type="evidence" value="ECO:0007669"/>
    <property type="project" value="TreeGrafter"/>
</dbReference>
<dbReference type="eggNOG" id="KOG1721">
    <property type="taxonomic scope" value="Eukaryota"/>
</dbReference>
<dbReference type="OMA" id="PYEIGVC"/>
<keyword evidence="7" id="KW-0862">Zinc</keyword>
<evidence type="ECO:0000313" key="19">
    <source>
        <dbReference type="EMBL" id="EGW04082.1"/>
    </source>
</evidence>
<dbReference type="Gene3D" id="3.30.160.60">
    <property type="entry name" value="Classic Zinc Finger"/>
    <property type="match status" value="12"/>
</dbReference>
<keyword evidence="5" id="KW-0677">Repeat</keyword>
<dbReference type="FunFam" id="3.30.160.60:FF:000292">
    <property type="entry name" value="zinc finger protein 619"/>
    <property type="match status" value="1"/>
</dbReference>
<dbReference type="FunFam" id="1.10.4020.10:FF:000001">
    <property type="entry name" value="zinc finger protein 263 isoform X1"/>
    <property type="match status" value="1"/>
</dbReference>
<evidence type="ECO:0000313" key="23">
    <source>
        <dbReference type="Proteomes" id="UP001108280"/>
    </source>
</evidence>
<feature type="domain" description="C2H2-type" evidence="16">
    <location>
        <begin position="820"/>
        <end position="847"/>
    </location>
</feature>
<evidence type="ECO:0000256" key="7">
    <source>
        <dbReference type="ARBA" id="ARBA00022833"/>
    </source>
</evidence>
<feature type="domain" description="C2H2-type" evidence="16">
    <location>
        <begin position="595"/>
        <end position="622"/>
    </location>
</feature>
<dbReference type="RefSeq" id="XP_007639611.1">
    <property type="nucleotide sequence ID" value="XM_007641421.3"/>
</dbReference>
<dbReference type="CDD" id="cd07936">
    <property type="entry name" value="SCAN"/>
    <property type="match status" value="1"/>
</dbReference>
<dbReference type="CTD" id="353274"/>
<feature type="domain" description="C2H2-type" evidence="16">
    <location>
        <begin position="962"/>
        <end position="986"/>
    </location>
</feature>
<dbReference type="FunFam" id="3.30.160.60:FF:000016">
    <property type="entry name" value="zinc finger protein 37 homolog"/>
    <property type="match status" value="1"/>
</dbReference>
<dbReference type="FunFam" id="3.30.160.60:FF:000151">
    <property type="entry name" value="Zinc finger and SCAN domain-containing 21"/>
    <property type="match status" value="1"/>
</dbReference>
<keyword evidence="23" id="KW-1185">Reference proteome</keyword>
<dbReference type="GeneID" id="100765226"/>
<keyword evidence="8" id="KW-0805">Transcription regulation</keyword>
<dbReference type="GO" id="GO:0044027">
    <property type="term" value="P:negative regulation of gene expression via chromosomal CpG island methylation"/>
    <property type="evidence" value="ECO:0007669"/>
    <property type="project" value="UniProtKB-ARBA"/>
</dbReference>
<dbReference type="RefSeq" id="XP_007639612.1">
    <property type="nucleotide sequence ID" value="XM_007641422.3"/>
</dbReference>
<evidence type="ECO:0000256" key="15">
    <source>
        <dbReference type="SAM" id="MobiDB-lite"/>
    </source>
</evidence>
<evidence type="ECO:0000256" key="14">
    <source>
        <dbReference type="PROSITE-ProRule" id="PRU00187"/>
    </source>
</evidence>
<dbReference type="GO" id="GO:0005634">
    <property type="term" value="C:nucleus"/>
    <property type="evidence" value="ECO:0007669"/>
    <property type="project" value="UniProtKB-SubCell"/>
</dbReference>
<dbReference type="InterPro" id="IPR003309">
    <property type="entry name" value="SCAN_dom"/>
</dbReference>
<proteinExistence type="inferred from homology"/>
<dbReference type="InterPro" id="IPR038269">
    <property type="entry name" value="SCAN_sf"/>
</dbReference>
<dbReference type="AlphaFoldDB" id="G3H966"/>
<dbReference type="PROSITE" id="PS50804">
    <property type="entry name" value="SCAN_BOX"/>
    <property type="match status" value="1"/>
</dbReference>
<dbReference type="PANTHER" id="PTHR23226">
    <property type="entry name" value="ZINC FINGER AND SCAN DOMAIN-CONTAINING"/>
    <property type="match status" value="1"/>
</dbReference>
<feature type="domain" description="C2H2-type" evidence="16">
    <location>
        <begin position="485"/>
        <end position="512"/>
    </location>
</feature>
<feature type="region of interest" description="Disordered" evidence="15">
    <location>
        <begin position="280"/>
        <end position="301"/>
    </location>
</feature>
<keyword evidence="11 14" id="KW-0539">Nucleus</keyword>
<comment type="function">
    <text evidence="1">May be involved in transcriptional regulation.</text>
</comment>
<feature type="domain" description="C2H2-type" evidence="16">
    <location>
        <begin position="792"/>
        <end position="819"/>
    </location>
</feature>
<evidence type="ECO:0000313" key="27">
    <source>
        <dbReference type="RefSeq" id="XP_027271287.1"/>
    </source>
</evidence>
<dbReference type="SMART" id="SM00355">
    <property type="entry name" value="ZnF_C2H2"/>
    <property type="match status" value="12"/>
</dbReference>
<name>G3H966_CRIGR</name>
<feature type="domain" description="C2H2-type" evidence="16">
    <location>
        <begin position="567"/>
        <end position="594"/>
    </location>
</feature>
<sequence>MPPGRCYAAHSAQASREHLRTVKKEEEEDGYTLVRTPRPQTLNRPGQELFRQLFRQLRYHESSGPLETLRRLQELCRWWMRPDVLSKAQMMELLVLEQLLSILPAELRMWVQLHCPESGAEVVALLEELQRDHHGIPLKDPCLSQNPDVHWIGTGALQSAQIWSPRKNSSAPKDHLEPPHKIGVCNFLPGQDDSPTVSVPTHFQTEESTGYQEALTFQDVTVTFSKEEWGYLDSAQRKLYRDVMLENYGNVVSVVGSFPKPALISWLEARKPRAVNICKVQPKRDSDTAPEGGKPQIKSHKFILKQDPSEYTETISLPSVCPETIVSEGTGLKESSEQKNGPQKPCGSPIRVKGADISNKTEDSEGLGSSDALDAKHVQCVSVSKKKQPFKQGLDRRFRRRSHHYNRKCGLRDTVERFGVHQSIRMRLTESEDTDKKGFILSSHHQQEHSTHAMRVYRCPDCGKTFSKRSHLEDHQRCHFEHKLFKCRVCEKAFKWRSNCVRHEKIHTGVKPYKCNSCGKAFQRLSACRLHQETHTKKTSESSQYKEALTCSLDRNHLTNKDEEKQLNCRHCGKSFSCKSYVLEHQRIHTKEKPYKCTRCRKTFRWQSNFSRHKRSHLEQEFRKQEKCREESKQNSNQSQDCGKTFTKKKPLIERRRIRKRQKAYQCTECGETFTYRSACIIHMENHAMERNPASQSTVFHIPQSSHNAKEPYKCKYCGRMFRIRSFLLIHLRVHTREKPYQCKECGKAFRWSSNLSRHERKHSLQQQCDYHENRETSKLESKILTGQKKPFWCQECGKTFTRKRSLLDHKGIHSGEKRFKCNLCEKSFDRNYRLVNHQRIHATERPFQSRWRGKDLVGIHARSVDQRENSRIVQLERSLHSDNPGLSSCWNARLNAQELKLSGKKPHKGRENPSDKSSRFIALQKVPTKKGCHKCNICEKTFGKHSHLISHRRFHTRERPFKCKVCGKTFRWSSNLTRHMKNHVN</sequence>
<reference evidence="24 25" key="7">
    <citation type="submission" date="2025-04" db="UniProtKB">
        <authorList>
            <consortium name="RefSeq"/>
        </authorList>
    </citation>
    <scope>IDENTIFICATION</scope>
    <source>
        <strain evidence="24 25">17A/GY</strain>
        <tissue evidence="24 25">Liver</tissue>
    </source>
</reference>
<dbReference type="FunFam" id="3.30.160.60:FF:000566">
    <property type="entry name" value="zinc finger protein 133 isoform X2"/>
    <property type="match status" value="1"/>
</dbReference>
<dbReference type="PaxDb" id="10029-XP_007626908.1"/>
<feature type="domain" description="C2H2-type" evidence="16">
    <location>
        <begin position="457"/>
        <end position="484"/>
    </location>
</feature>
<feature type="domain" description="KRAB" evidence="18">
    <location>
        <begin position="215"/>
        <end position="286"/>
    </location>
</feature>
<evidence type="ECO:0000313" key="26">
    <source>
        <dbReference type="RefSeq" id="XP_027271286.1"/>
    </source>
</evidence>
<dbReference type="EMBL" id="JH000224">
    <property type="protein sequence ID" value="EGW04082.1"/>
    <property type="molecule type" value="Genomic_DNA"/>
</dbReference>
<dbReference type="InterPro" id="IPR036051">
    <property type="entry name" value="KRAB_dom_sf"/>
</dbReference>
<dbReference type="SUPFAM" id="SSF109640">
    <property type="entry name" value="KRAB domain (Kruppel-associated box)"/>
    <property type="match status" value="1"/>
</dbReference>
<feature type="region of interest" description="Disordered" evidence="15">
    <location>
        <begin position="902"/>
        <end position="921"/>
    </location>
</feature>
<reference evidence="21" key="1">
    <citation type="journal article" date="2011" name="Nat. Biotechnol.">
        <title>The genomic sequence of the Chinese hamster ovary (CHO)-K1 cell line.</title>
        <authorList>
            <person name="Xu X."/>
            <person name="Nagarajan H."/>
            <person name="Lewis N.E."/>
            <person name="Pan S."/>
            <person name="Cai Z."/>
            <person name="Liu X."/>
            <person name="Chen W."/>
            <person name="Xie M."/>
            <person name="Wang W."/>
            <person name="Hammond S."/>
            <person name="Andersen M.R."/>
            <person name="Neff N."/>
            <person name="Passarelli B."/>
            <person name="Koh W."/>
            <person name="Fan H.C."/>
            <person name="Wang J."/>
            <person name="Gui Y."/>
            <person name="Lee K.H."/>
            <person name="Betenbaugh M.J."/>
            <person name="Quake S.R."/>
            <person name="Famili I."/>
            <person name="Palsson B.O."/>
            <person name="Wang J."/>
        </authorList>
    </citation>
    <scope>NUCLEOTIDE SEQUENCE [LARGE SCALE GENOMIC DNA]</scope>
    <source>
        <strain evidence="21">CHO K1 cell line</strain>
    </source>
</reference>
<dbReference type="RefSeq" id="XP_003500717.1">
    <property type="nucleotide sequence ID" value="XM_003500669.4"/>
</dbReference>
<evidence type="ECO:0000256" key="13">
    <source>
        <dbReference type="PROSITE-ProRule" id="PRU00042"/>
    </source>
</evidence>
<dbReference type="STRING" id="10029.G3H966"/>
<dbReference type="Proteomes" id="UP000001075">
    <property type="component" value="Unassembled WGS sequence"/>
</dbReference>
<dbReference type="RefSeq" id="XP_027271287.1">
    <property type="nucleotide sequence ID" value="XM_027415486.2"/>
</dbReference>
<evidence type="ECO:0000256" key="1">
    <source>
        <dbReference type="ARBA" id="ARBA00003767"/>
    </source>
</evidence>
<evidence type="ECO:0000313" key="25">
    <source>
        <dbReference type="RefSeq" id="XP_027271285.1"/>
    </source>
</evidence>
<keyword evidence="9" id="KW-0238">DNA-binding</keyword>
<evidence type="ECO:0000313" key="24">
    <source>
        <dbReference type="RefSeq" id="XP_027271284.1"/>
    </source>
</evidence>
<dbReference type="SUPFAM" id="SSF57667">
    <property type="entry name" value="beta-beta-alpha zinc fingers"/>
    <property type="match status" value="7"/>
</dbReference>
<dbReference type="InterPro" id="IPR036236">
    <property type="entry name" value="Znf_C2H2_sf"/>
</dbReference>
<dbReference type="FunFam" id="3.30.160.60:FF:000688">
    <property type="entry name" value="zinc finger protein 197 isoform X1"/>
    <property type="match status" value="1"/>
</dbReference>
<evidence type="ECO:0000256" key="4">
    <source>
        <dbReference type="ARBA" id="ARBA00022723"/>
    </source>
</evidence>
<feature type="domain" description="C2H2-type" evidence="16">
    <location>
        <begin position="713"/>
        <end position="740"/>
    </location>
</feature>
<dbReference type="Pfam" id="PF01352">
    <property type="entry name" value="KRAB"/>
    <property type="match status" value="1"/>
</dbReference>
<feature type="compositionally biased region" description="Basic and acidic residues" evidence="15">
    <location>
        <begin position="910"/>
        <end position="919"/>
    </location>
</feature>
<organism evidence="19 21">
    <name type="scientific">Cricetulus griseus</name>
    <name type="common">Chinese hamster</name>
    <name type="synonym">Cricetulus barabensis griseus</name>
    <dbReference type="NCBI Taxonomy" id="10029"/>
    <lineage>
        <taxon>Eukaryota</taxon>
        <taxon>Metazoa</taxon>
        <taxon>Chordata</taxon>
        <taxon>Craniata</taxon>
        <taxon>Vertebrata</taxon>
        <taxon>Euteleostomi</taxon>
        <taxon>Mammalia</taxon>
        <taxon>Eutheria</taxon>
        <taxon>Euarchontoglires</taxon>
        <taxon>Glires</taxon>
        <taxon>Rodentia</taxon>
        <taxon>Myomorpha</taxon>
        <taxon>Muroidea</taxon>
        <taxon>Cricetidae</taxon>
        <taxon>Cricetinae</taxon>
        <taxon>Cricetulus</taxon>
    </lineage>
</organism>
<evidence type="ECO:0000256" key="8">
    <source>
        <dbReference type="ARBA" id="ARBA00023015"/>
    </source>
</evidence>
<dbReference type="SMART" id="SM00431">
    <property type="entry name" value="SCAN"/>
    <property type="match status" value="1"/>
</dbReference>
<dbReference type="Pfam" id="PF00096">
    <property type="entry name" value="zf-C2H2"/>
    <property type="match status" value="7"/>
</dbReference>
<feature type="region of interest" description="Disordered" evidence="15">
    <location>
        <begin position="330"/>
        <end position="370"/>
    </location>
</feature>
<protein>
    <recommendedName>
        <fullName evidence="12">Zinc finger protein 445</fullName>
    </recommendedName>
</protein>
<keyword evidence="10" id="KW-0804">Transcription</keyword>
<evidence type="ECO:0000256" key="2">
    <source>
        <dbReference type="ARBA" id="ARBA00004123"/>
    </source>
</evidence>
<dbReference type="Gene3D" id="6.10.140.140">
    <property type="match status" value="1"/>
</dbReference>
<dbReference type="PROSITE" id="PS50805">
    <property type="entry name" value="KRAB"/>
    <property type="match status" value="1"/>
</dbReference>
<dbReference type="SMART" id="SM00349">
    <property type="entry name" value="KRAB"/>
    <property type="match status" value="1"/>
</dbReference>
<comment type="subcellular location">
    <subcellularLocation>
        <location evidence="2 14">Nucleus</location>
    </subcellularLocation>
</comment>
<dbReference type="FunFam" id="3.30.160.60:FF:000100">
    <property type="entry name" value="Zinc finger 45-like"/>
    <property type="match status" value="1"/>
</dbReference>
<evidence type="ECO:0000313" key="22">
    <source>
        <dbReference type="Proteomes" id="UP000030759"/>
    </source>
</evidence>
<keyword evidence="6 13" id="KW-0863">Zinc-finger</keyword>
<evidence type="ECO:0000313" key="20">
    <source>
        <dbReference type="EMBL" id="ERE75153.1"/>
    </source>
</evidence>
<evidence type="ECO:0000256" key="11">
    <source>
        <dbReference type="ARBA" id="ARBA00023242"/>
    </source>
</evidence>
<dbReference type="EMBL" id="KE675565">
    <property type="protein sequence ID" value="ERE75153.1"/>
    <property type="molecule type" value="Genomic_DNA"/>
</dbReference>
<dbReference type="Proteomes" id="UP001108280">
    <property type="component" value="Chromosome 4"/>
</dbReference>
<evidence type="ECO:0000256" key="6">
    <source>
        <dbReference type="ARBA" id="ARBA00022771"/>
    </source>
</evidence>
<dbReference type="Gene3D" id="1.10.4020.10">
    <property type="entry name" value="DNA breaking-rejoining enzymes"/>
    <property type="match status" value="1"/>
</dbReference>
<dbReference type="FunFam" id="3.30.160.60:FF:000624">
    <property type="entry name" value="zinc finger protein 697"/>
    <property type="match status" value="1"/>
</dbReference>
<dbReference type="RefSeq" id="XP_027271285.1">
    <property type="nucleotide sequence ID" value="XM_027415484.2"/>
</dbReference>
<evidence type="ECO:0000259" key="17">
    <source>
        <dbReference type="PROSITE" id="PS50804"/>
    </source>
</evidence>
<dbReference type="GO" id="GO:0045892">
    <property type="term" value="P:negative regulation of DNA-templated transcription"/>
    <property type="evidence" value="ECO:0007669"/>
    <property type="project" value="UniProtKB-ARBA"/>
</dbReference>
<dbReference type="InterPro" id="IPR013087">
    <property type="entry name" value="Znf_C2H2_type"/>
</dbReference>